<sequence>MNKAIVYKLAFIASLGGFLFGFDTAVISGTISLVTKQFQLDAVLQGWYVSSALVGTITGTLIAGVSSDKYGRKEMLITSAILFGISAFGCMISQGFQMLIAFRLIGGIGVGLASILSPLYISEIAPAKIRGSLVSLYQFAITLGILVAYFTNAWFLDISESNGLADASEGLQKVFVSEVWRIMLGSETIPAFLFLVLLFFIPKSPRWFLSKGKVNKAESILVKIVGKNETKNELELFNNTNKTTVKISSIFKGGFKTALIVGVILAVSTQLCGINAVIYYGPRLLEEAGLQLGDALGGQVIIGIVNVLFTLIAIWKIDQFGRKKLLLFGISGILISLIAIGILFYLDVNSPYLLIGFILAFVACFAFSFGPVVWVLLSEIYPTNIRGFAMSIATFALWIGATAIGQLVPWLLENLKPYGTFWLFALCTIPSVWIVIKILPETKGKSLEAIEEFWLNKK</sequence>
<comment type="subcellular location">
    <subcellularLocation>
        <location evidence="1">Membrane</location>
        <topology evidence="1">Multi-pass membrane protein</topology>
    </subcellularLocation>
</comment>
<dbReference type="Proteomes" id="UP000760545">
    <property type="component" value="Unassembled WGS sequence"/>
</dbReference>
<evidence type="ECO:0000256" key="7">
    <source>
        <dbReference type="RuleBase" id="RU003346"/>
    </source>
</evidence>
<dbReference type="Pfam" id="PF00083">
    <property type="entry name" value="Sugar_tr"/>
    <property type="match status" value="1"/>
</dbReference>
<proteinExistence type="inferred from homology"/>
<dbReference type="SUPFAM" id="SSF103473">
    <property type="entry name" value="MFS general substrate transporter"/>
    <property type="match status" value="1"/>
</dbReference>
<dbReference type="EMBL" id="JAAVJS010000003">
    <property type="protein sequence ID" value="NJX14382.1"/>
    <property type="molecule type" value="Genomic_DNA"/>
</dbReference>
<dbReference type="PANTHER" id="PTHR48020">
    <property type="entry name" value="PROTON MYO-INOSITOL COTRANSPORTER"/>
    <property type="match status" value="1"/>
</dbReference>
<dbReference type="InterPro" id="IPR005828">
    <property type="entry name" value="MFS_sugar_transport-like"/>
</dbReference>
<evidence type="ECO:0000256" key="2">
    <source>
        <dbReference type="ARBA" id="ARBA00010992"/>
    </source>
</evidence>
<dbReference type="InterPro" id="IPR020846">
    <property type="entry name" value="MFS_dom"/>
</dbReference>
<comment type="similarity">
    <text evidence="2 7">Belongs to the major facilitator superfamily. Sugar transporter (TC 2.A.1.1) family.</text>
</comment>
<keyword evidence="11" id="KW-1185">Reference proteome</keyword>
<keyword evidence="3 7" id="KW-0813">Transport</keyword>
<feature type="transmembrane region" description="Helical" evidence="8">
    <location>
        <begin position="388"/>
        <end position="412"/>
    </location>
</feature>
<dbReference type="InterPro" id="IPR003663">
    <property type="entry name" value="Sugar/inositol_transpt"/>
</dbReference>
<feature type="transmembrane region" description="Helical" evidence="8">
    <location>
        <begin position="44"/>
        <end position="63"/>
    </location>
</feature>
<evidence type="ECO:0000256" key="4">
    <source>
        <dbReference type="ARBA" id="ARBA00022692"/>
    </source>
</evidence>
<feature type="transmembrane region" description="Helical" evidence="8">
    <location>
        <begin position="300"/>
        <end position="318"/>
    </location>
</feature>
<feature type="transmembrane region" description="Helical" evidence="8">
    <location>
        <begin position="75"/>
        <end position="94"/>
    </location>
</feature>
<evidence type="ECO:0000259" key="9">
    <source>
        <dbReference type="PROSITE" id="PS50850"/>
    </source>
</evidence>
<evidence type="ECO:0000256" key="1">
    <source>
        <dbReference type="ARBA" id="ARBA00004141"/>
    </source>
</evidence>
<evidence type="ECO:0000256" key="3">
    <source>
        <dbReference type="ARBA" id="ARBA00022448"/>
    </source>
</evidence>
<dbReference type="PROSITE" id="PS50850">
    <property type="entry name" value="MFS"/>
    <property type="match status" value="1"/>
</dbReference>
<comment type="caution">
    <text evidence="10">The sequence shown here is derived from an EMBL/GenBank/DDBJ whole genome shotgun (WGS) entry which is preliminary data.</text>
</comment>
<protein>
    <submittedName>
        <fullName evidence="10">Sugar porter family MFS transporter</fullName>
    </submittedName>
</protein>
<dbReference type="InterPro" id="IPR005829">
    <property type="entry name" value="Sugar_transporter_CS"/>
</dbReference>
<dbReference type="PROSITE" id="PS00216">
    <property type="entry name" value="SUGAR_TRANSPORT_1"/>
    <property type="match status" value="2"/>
</dbReference>
<feature type="transmembrane region" description="Helical" evidence="8">
    <location>
        <begin position="325"/>
        <end position="346"/>
    </location>
</feature>
<dbReference type="NCBIfam" id="TIGR00879">
    <property type="entry name" value="SP"/>
    <property type="match status" value="1"/>
</dbReference>
<dbReference type="InterPro" id="IPR050814">
    <property type="entry name" value="Myo-inositol_Transporter"/>
</dbReference>
<dbReference type="PRINTS" id="PR00171">
    <property type="entry name" value="SUGRTRNSPORT"/>
</dbReference>
<organism evidence="10 11">
    <name type="scientific">Tamlana crocina</name>
    <dbReference type="NCBI Taxonomy" id="393006"/>
    <lineage>
        <taxon>Bacteria</taxon>
        <taxon>Pseudomonadati</taxon>
        <taxon>Bacteroidota</taxon>
        <taxon>Flavobacteriia</taxon>
        <taxon>Flavobacteriales</taxon>
        <taxon>Flavobacteriaceae</taxon>
        <taxon>Tamlana</taxon>
    </lineage>
</organism>
<keyword evidence="5 8" id="KW-1133">Transmembrane helix</keyword>
<evidence type="ECO:0000256" key="6">
    <source>
        <dbReference type="ARBA" id="ARBA00023136"/>
    </source>
</evidence>
<keyword evidence="4 8" id="KW-0812">Transmembrane</keyword>
<accession>A0ABX1D8R8</accession>
<evidence type="ECO:0000313" key="11">
    <source>
        <dbReference type="Proteomes" id="UP000760545"/>
    </source>
</evidence>
<dbReference type="PROSITE" id="PS00217">
    <property type="entry name" value="SUGAR_TRANSPORT_2"/>
    <property type="match status" value="1"/>
</dbReference>
<feature type="transmembrane region" description="Helical" evidence="8">
    <location>
        <begin position="100"/>
        <end position="121"/>
    </location>
</feature>
<feature type="transmembrane region" description="Helical" evidence="8">
    <location>
        <begin position="352"/>
        <end position="376"/>
    </location>
</feature>
<dbReference type="InterPro" id="IPR036259">
    <property type="entry name" value="MFS_trans_sf"/>
</dbReference>
<feature type="domain" description="Major facilitator superfamily (MFS) profile" evidence="9">
    <location>
        <begin position="9"/>
        <end position="443"/>
    </location>
</feature>
<feature type="transmembrane region" description="Helical" evidence="8">
    <location>
        <begin position="179"/>
        <end position="201"/>
    </location>
</feature>
<feature type="transmembrane region" description="Helical" evidence="8">
    <location>
        <begin position="418"/>
        <end position="436"/>
    </location>
</feature>
<feature type="transmembrane region" description="Helical" evidence="8">
    <location>
        <begin position="133"/>
        <end position="155"/>
    </location>
</feature>
<keyword evidence="6 8" id="KW-0472">Membrane</keyword>
<dbReference type="RefSeq" id="WP_167916639.1">
    <property type="nucleotide sequence ID" value="NZ_JAAVJS010000003.1"/>
</dbReference>
<evidence type="ECO:0000256" key="5">
    <source>
        <dbReference type="ARBA" id="ARBA00022989"/>
    </source>
</evidence>
<gene>
    <name evidence="10" type="ORF">HC176_02640</name>
</gene>
<dbReference type="Gene3D" id="1.20.1250.20">
    <property type="entry name" value="MFS general substrate transporter like domains"/>
    <property type="match status" value="2"/>
</dbReference>
<name>A0ABX1D8R8_9FLAO</name>
<feature type="transmembrane region" description="Helical" evidence="8">
    <location>
        <begin position="258"/>
        <end position="280"/>
    </location>
</feature>
<evidence type="ECO:0000313" key="10">
    <source>
        <dbReference type="EMBL" id="NJX14382.1"/>
    </source>
</evidence>
<dbReference type="PANTHER" id="PTHR48020:SF12">
    <property type="entry name" value="PROTON MYO-INOSITOL COTRANSPORTER"/>
    <property type="match status" value="1"/>
</dbReference>
<reference evidence="10 11" key="1">
    <citation type="submission" date="2020-03" db="EMBL/GenBank/DDBJ databases">
        <title>Tamlana sp. nov, isolated from XXX.</title>
        <authorList>
            <person name="Cao W.R."/>
        </authorList>
    </citation>
    <scope>NUCLEOTIDE SEQUENCE [LARGE SCALE GENOMIC DNA]</scope>
    <source>
        <strain evidence="10 11">HST1-43</strain>
    </source>
</reference>
<evidence type="ECO:0000256" key="8">
    <source>
        <dbReference type="SAM" id="Phobius"/>
    </source>
</evidence>